<dbReference type="OrthoDB" id="691907at2"/>
<evidence type="ECO:0000256" key="4">
    <source>
        <dbReference type="ARBA" id="ARBA00023136"/>
    </source>
</evidence>
<dbReference type="RefSeq" id="WP_112783033.1">
    <property type="nucleotide sequence ID" value="NZ_CP030041.1"/>
</dbReference>
<keyword evidence="4" id="KW-0472">Membrane</keyword>
<name>A0A2Z4IFH9_9BACT</name>
<dbReference type="PROSITE" id="PS51257">
    <property type="entry name" value="PROKAR_LIPOPROTEIN"/>
    <property type="match status" value="1"/>
</dbReference>
<sequence>MKRDTLNRRKYWKMPLTLLLVASGLGMLTGCNDLLEEEPKTVVAENFYQTAADLEAATNAIFTPLRKVRPEQVAVLSAHTDWGYGRGSRAQYNDFDGLNATNINTAAERWAQFYEGIRNANLVLFYAPQSDQVEEETRNRFLAEARFLRGLTYFDLVRNWGGVPLRTAENISEQNVPKATPGEVYDLILEDLLMAEENLPSQASQPGRPTAWAAKALLADVYLQLEDYDAASNKAAEVMDSGEFSLVPIQHEEDIQQKIFGPDLVTSTEEVFYLKYTRQSSQGNGLPWILNHPSTGLYNFGGAYAHYGDAANPFFEEWDDEDLRKQLWLPVDFGLGETTLVNGKFVERQAPDNTGAGNDLPIYRYAEVLLIYAEADARRAGSISSGALEAVNQVHRRAYGLDPVATSEVDYDLADMTVEAFLDVVLQEKAYELQFEGKRWLDLKRTGRAEEFVSKNKGVSIAERHYLWPIPVDELNYNTAMDASSDQNPGY</sequence>
<gene>
    <name evidence="8" type="ORF">DN752_05590</name>
</gene>
<dbReference type="EMBL" id="CP030041">
    <property type="protein sequence ID" value="AWW29635.1"/>
    <property type="molecule type" value="Genomic_DNA"/>
</dbReference>
<dbReference type="Pfam" id="PF14322">
    <property type="entry name" value="SusD-like_3"/>
    <property type="match status" value="1"/>
</dbReference>
<comment type="similarity">
    <text evidence="2">Belongs to the SusD family.</text>
</comment>
<dbReference type="SUPFAM" id="SSF48452">
    <property type="entry name" value="TPR-like"/>
    <property type="match status" value="1"/>
</dbReference>
<evidence type="ECO:0000256" key="5">
    <source>
        <dbReference type="ARBA" id="ARBA00023237"/>
    </source>
</evidence>
<evidence type="ECO:0000259" key="7">
    <source>
        <dbReference type="Pfam" id="PF14322"/>
    </source>
</evidence>
<proteinExistence type="inferred from homology"/>
<feature type="domain" description="RagB/SusD" evidence="6">
    <location>
        <begin position="338"/>
        <end position="491"/>
    </location>
</feature>
<evidence type="ECO:0000313" key="9">
    <source>
        <dbReference type="Proteomes" id="UP000248688"/>
    </source>
</evidence>
<dbReference type="InterPro" id="IPR012944">
    <property type="entry name" value="SusD_RagB_dom"/>
</dbReference>
<evidence type="ECO:0000256" key="1">
    <source>
        <dbReference type="ARBA" id="ARBA00004442"/>
    </source>
</evidence>
<dbReference type="AlphaFoldDB" id="A0A2Z4IFH9"/>
<reference evidence="8 9" key="1">
    <citation type="submission" date="2018-06" db="EMBL/GenBank/DDBJ databases">
        <title>Echinicola strongylocentroti sp. nov., isolated from a sea urchin Strongylocentrotus intermedius.</title>
        <authorList>
            <person name="Bae S.S."/>
        </authorList>
    </citation>
    <scope>NUCLEOTIDE SEQUENCE [LARGE SCALE GENOMIC DNA]</scope>
    <source>
        <strain evidence="8 9">MEBiC08714</strain>
    </source>
</reference>
<accession>A0A2Z4IFH9</accession>
<dbReference type="GO" id="GO:0009279">
    <property type="term" value="C:cell outer membrane"/>
    <property type="evidence" value="ECO:0007669"/>
    <property type="project" value="UniProtKB-SubCell"/>
</dbReference>
<dbReference type="Pfam" id="PF07980">
    <property type="entry name" value="SusD_RagB"/>
    <property type="match status" value="1"/>
</dbReference>
<keyword evidence="3" id="KW-0732">Signal</keyword>
<evidence type="ECO:0000256" key="2">
    <source>
        <dbReference type="ARBA" id="ARBA00006275"/>
    </source>
</evidence>
<dbReference type="KEGG" id="est:DN752_05590"/>
<dbReference type="InterPro" id="IPR011990">
    <property type="entry name" value="TPR-like_helical_dom_sf"/>
</dbReference>
<keyword evidence="9" id="KW-1185">Reference proteome</keyword>
<protein>
    <submittedName>
        <fullName evidence="8">RagB/SusD family nutrient uptake outer membrane protein</fullName>
    </submittedName>
</protein>
<evidence type="ECO:0000256" key="3">
    <source>
        <dbReference type="ARBA" id="ARBA00022729"/>
    </source>
</evidence>
<comment type="subcellular location">
    <subcellularLocation>
        <location evidence="1">Cell outer membrane</location>
    </subcellularLocation>
</comment>
<dbReference type="Gene3D" id="1.25.40.390">
    <property type="match status" value="1"/>
</dbReference>
<organism evidence="8 9">
    <name type="scientific">Echinicola strongylocentroti</name>
    <dbReference type="NCBI Taxonomy" id="1795355"/>
    <lineage>
        <taxon>Bacteria</taxon>
        <taxon>Pseudomonadati</taxon>
        <taxon>Bacteroidota</taxon>
        <taxon>Cytophagia</taxon>
        <taxon>Cytophagales</taxon>
        <taxon>Cyclobacteriaceae</taxon>
        <taxon>Echinicola</taxon>
    </lineage>
</organism>
<evidence type="ECO:0000313" key="8">
    <source>
        <dbReference type="EMBL" id="AWW29635.1"/>
    </source>
</evidence>
<dbReference type="InterPro" id="IPR033985">
    <property type="entry name" value="SusD-like_N"/>
</dbReference>
<dbReference type="CDD" id="cd08977">
    <property type="entry name" value="SusD"/>
    <property type="match status" value="1"/>
</dbReference>
<evidence type="ECO:0000259" key="6">
    <source>
        <dbReference type="Pfam" id="PF07980"/>
    </source>
</evidence>
<feature type="domain" description="SusD-like N-terminal" evidence="7">
    <location>
        <begin position="93"/>
        <end position="223"/>
    </location>
</feature>
<keyword evidence="5" id="KW-0998">Cell outer membrane</keyword>
<dbReference type="Proteomes" id="UP000248688">
    <property type="component" value="Chromosome"/>
</dbReference>